<dbReference type="InterPro" id="IPR015854">
    <property type="entry name" value="ABC_transpr_LolD-like"/>
</dbReference>
<dbReference type="Gene3D" id="3.40.50.300">
    <property type="entry name" value="P-loop containing nucleotide triphosphate hydrolases"/>
    <property type="match status" value="1"/>
</dbReference>
<dbReference type="Pfam" id="PF00005">
    <property type="entry name" value="ABC_tran"/>
    <property type="match status" value="1"/>
</dbReference>
<dbReference type="InterPro" id="IPR017871">
    <property type="entry name" value="ABC_transporter-like_CS"/>
</dbReference>
<keyword evidence="6" id="KW-0547">Nucleotide-binding</keyword>
<dbReference type="CDD" id="cd03255">
    <property type="entry name" value="ABC_MJ0796_LolCDE_FtsE"/>
    <property type="match status" value="1"/>
</dbReference>
<evidence type="ECO:0000256" key="1">
    <source>
        <dbReference type="ARBA" id="ARBA00004429"/>
    </source>
</evidence>
<dbReference type="EMBL" id="JAHOPC010000011">
    <property type="protein sequence ID" value="MBU8867895.1"/>
    <property type="molecule type" value="Genomic_DNA"/>
</dbReference>
<proteinExistence type="inferred from homology"/>
<dbReference type="InterPro" id="IPR003838">
    <property type="entry name" value="ABC3_permease_C"/>
</dbReference>
<dbReference type="InterPro" id="IPR003439">
    <property type="entry name" value="ABC_transporter-like_ATP-bd"/>
</dbReference>
<sequence>MNMLAPSPGRIPLLRLEGIGRFYGGADLPTAALQDVNLEICEGEFVAIIGPSGSGKSTLLNILGLLDRASDGKYSINGADVSRMAEKQRDWLRSRMFGFVFQASHVIVDESSARNAALGLRVQGVRHVERELEVTKALLRVGLLHRAGVLGKNLSGGERQRLALARALATKPRILFADEPTGNLDSVNTQSVIADLKALNRTGVTIVVITHDPIVAAAADRQIVIDDGRLEKPEALGSPALAAVHEHMGGRPDPTEALSPTSLWRRLNLLMDDVCDALASLTSRAGKALLLILAFMLGSGGLVASVGLSQSASAQVSERLAEAALDEVQASRSPSGVQPANADIAALRGQKGKIEDLHGVVAVGLRVELATSEFRPTRFQPNRGIQEDDFAGSLLAVDSTFLDISQAVVEPASALALLDNSFGKPVAILGHDTAARLGIPSVGPGQKIWIGGQPVPVVGIVQQPGRNPVLADSIILGISAYPSTASDNPLFVVRTLPGFPAPLADVIPLALDAAHPEHFTVNTVADLRSLRKGVNNDLGLLISVISWLLLALACLSAATSMYLTVQTRRSEIALRRALGMSRSSIGRMFIFEGLLVGLGGGLAGGALGVLGVLAFCLSQQWTPVLGPEAVWTGVAAGAVTGVLSATYPAIAASKADPAQAIRA</sequence>
<protein>
    <submittedName>
        <fullName evidence="14">ATP-binding cassette domain-containing protein</fullName>
    </submittedName>
</protein>
<dbReference type="SMART" id="SM00382">
    <property type="entry name" value="AAA"/>
    <property type="match status" value="1"/>
</dbReference>
<dbReference type="InterPro" id="IPR003593">
    <property type="entry name" value="AAA+_ATPase"/>
</dbReference>
<dbReference type="Proteomes" id="UP000824166">
    <property type="component" value="Unassembled WGS sequence"/>
</dbReference>
<organism evidence="14 15">
    <name type="scientific">Paenarthrobacter aromaticivorans</name>
    <dbReference type="NCBI Taxonomy" id="2849150"/>
    <lineage>
        <taxon>Bacteria</taxon>
        <taxon>Bacillati</taxon>
        <taxon>Actinomycetota</taxon>
        <taxon>Actinomycetes</taxon>
        <taxon>Micrococcales</taxon>
        <taxon>Micrococcaceae</taxon>
        <taxon>Paenarthrobacter</taxon>
    </lineage>
</organism>
<reference evidence="14 15" key="1">
    <citation type="submission" date="2021-06" db="EMBL/GenBank/DDBJ databases">
        <authorList>
            <person name="Jeong J.W."/>
        </authorList>
    </citation>
    <scope>NUCLEOTIDE SEQUENCE [LARGE SCALE GENOMIC DNA]</scope>
    <source>
        <strain evidence="14 15">MMS21-TAE1-1</strain>
    </source>
</reference>
<comment type="subcellular location">
    <subcellularLocation>
        <location evidence="1">Cell inner membrane</location>
        <topology evidence="1">Multi-pass membrane protein</topology>
    </subcellularLocation>
</comment>
<dbReference type="PANTHER" id="PTHR24220">
    <property type="entry name" value="IMPORT ATP-BINDING PROTEIN"/>
    <property type="match status" value="1"/>
</dbReference>
<dbReference type="PROSITE" id="PS00211">
    <property type="entry name" value="ABC_TRANSPORTER_1"/>
    <property type="match status" value="1"/>
</dbReference>
<dbReference type="SUPFAM" id="SSF52540">
    <property type="entry name" value="P-loop containing nucleoside triphosphate hydrolases"/>
    <property type="match status" value="1"/>
</dbReference>
<evidence type="ECO:0000256" key="7">
    <source>
        <dbReference type="ARBA" id="ARBA00022840"/>
    </source>
</evidence>
<evidence type="ECO:0000259" key="13">
    <source>
        <dbReference type="PROSITE" id="PS50893"/>
    </source>
</evidence>
<evidence type="ECO:0000256" key="4">
    <source>
        <dbReference type="ARBA" id="ARBA00022519"/>
    </source>
</evidence>
<dbReference type="Pfam" id="PF12704">
    <property type="entry name" value="MacB_PCD"/>
    <property type="match status" value="1"/>
</dbReference>
<keyword evidence="8 12" id="KW-1133">Transmembrane helix</keyword>
<comment type="caution">
    <text evidence="14">The sequence shown here is derived from an EMBL/GenBank/DDBJ whole genome shotgun (WGS) entry which is preliminary data.</text>
</comment>
<evidence type="ECO:0000256" key="3">
    <source>
        <dbReference type="ARBA" id="ARBA00022475"/>
    </source>
</evidence>
<evidence type="ECO:0000256" key="6">
    <source>
        <dbReference type="ARBA" id="ARBA00022741"/>
    </source>
</evidence>
<feature type="transmembrane region" description="Helical" evidence="12">
    <location>
        <begin position="586"/>
        <end position="617"/>
    </location>
</feature>
<keyword evidence="7 14" id="KW-0067">ATP-binding</keyword>
<dbReference type="GO" id="GO:0005524">
    <property type="term" value="F:ATP binding"/>
    <property type="evidence" value="ECO:0007669"/>
    <property type="project" value="UniProtKB-KW"/>
</dbReference>
<evidence type="ECO:0000256" key="9">
    <source>
        <dbReference type="ARBA" id="ARBA00023136"/>
    </source>
</evidence>
<evidence type="ECO:0000313" key="15">
    <source>
        <dbReference type="Proteomes" id="UP000824166"/>
    </source>
</evidence>
<dbReference type="PANTHER" id="PTHR24220:SF648">
    <property type="entry name" value="ABC TRANSPORTER ATP-BINDING PROTEIN YTRE"/>
    <property type="match status" value="1"/>
</dbReference>
<comment type="similarity">
    <text evidence="11">Belongs to the ABC transporter superfamily. Macrolide exporter (TC 3.A.1.122) family.</text>
</comment>
<evidence type="ECO:0000256" key="10">
    <source>
        <dbReference type="ARBA" id="ARBA00038076"/>
    </source>
</evidence>
<dbReference type="Pfam" id="PF02687">
    <property type="entry name" value="FtsX"/>
    <property type="match status" value="1"/>
</dbReference>
<evidence type="ECO:0000256" key="2">
    <source>
        <dbReference type="ARBA" id="ARBA00022448"/>
    </source>
</evidence>
<keyword evidence="4" id="KW-0997">Cell inner membrane</keyword>
<keyword evidence="5 12" id="KW-0812">Transmembrane</keyword>
<dbReference type="PROSITE" id="PS50893">
    <property type="entry name" value="ABC_TRANSPORTER_2"/>
    <property type="match status" value="1"/>
</dbReference>
<dbReference type="InterPro" id="IPR027417">
    <property type="entry name" value="P-loop_NTPase"/>
</dbReference>
<evidence type="ECO:0000256" key="5">
    <source>
        <dbReference type="ARBA" id="ARBA00022692"/>
    </source>
</evidence>
<feature type="transmembrane region" description="Helical" evidence="12">
    <location>
        <begin position="629"/>
        <end position="652"/>
    </location>
</feature>
<evidence type="ECO:0000313" key="14">
    <source>
        <dbReference type="EMBL" id="MBU8867895.1"/>
    </source>
</evidence>
<name>A0ABS6I8X9_9MICC</name>
<feature type="domain" description="ABC transporter" evidence="13">
    <location>
        <begin position="14"/>
        <end position="252"/>
    </location>
</feature>
<keyword evidence="9 12" id="KW-0472">Membrane</keyword>
<keyword evidence="2" id="KW-0813">Transport</keyword>
<feature type="transmembrane region" description="Helical" evidence="12">
    <location>
        <begin position="538"/>
        <end position="565"/>
    </location>
</feature>
<keyword evidence="15" id="KW-1185">Reference proteome</keyword>
<evidence type="ECO:0000256" key="8">
    <source>
        <dbReference type="ARBA" id="ARBA00022989"/>
    </source>
</evidence>
<keyword evidence="3" id="KW-1003">Cell membrane</keyword>
<gene>
    <name evidence="14" type="ORF">KSW38_16530</name>
</gene>
<evidence type="ECO:0000256" key="12">
    <source>
        <dbReference type="SAM" id="Phobius"/>
    </source>
</evidence>
<evidence type="ECO:0000256" key="11">
    <source>
        <dbReference type="ARBA" id="ARBA00038388"/>
    </source>
</evidence>
<dbReference type="InterPro" id="IPR017911">
    <property type="entry name" value="MacB-like_ATP-bd"/>
</dbReference>
<comment type="similarity">
    <text evidence="10">Belongs to the ABC-4 integral membrane protein family.</text>
</comment>
<dbReference type="InterPro" id="IPR025857">
    <property type="entry name" value="MacB_PCD"/>
</dbReference>
<accession>A0ABS6I8X9</accession>